<evidence type="ECO:0000313" key="2">
    <source>
        <dbReference type="EMBL" id="GFO15913.1"/>
    </source>
</evidence>
<feature type="compositionally biased region" description="Gly residues" evidence="1">
    <location>
        <begin position="140"/>
        <end position="149"/>
    </location>
</feature>
<gene>
    <name evidence="2" type="ORF">PoB_004241800</name>
</gene>
<evidence type="ECO:0000256" key="1">
    <source>
        <dbReference type="SAM" id="MobiDB-lite"/>
    </source>
</evidence>
<feature type="compositionally biased region" description="Polar residues" evidence="1">
    <location>
        <begin position="80"/>
        <end position="91"/>
    </location>
</feature>
<feature type="compositionally biased region" description="Gly residues" evidence="1">
    <location>
        <begin position="94"/>
        <end position="123"/>
    </location>
</feature>
<dbReference type="Proteomes" id="UP000735302">
    <property type="component" value="Unassembled WGS sequence"/>
</dbReference>
<feature type="compositionally biased region" description="Low complexity" evidence="1">
    <location>
        <begin position="150"/>
        <end position="176"/>
    </location>
</feature>
<dbReference type="EMBL" id="BLXT01004632">
    <property type="protein sequence ID" value="GFO15913.1"/>
    <property type="molecule type" value="Genomic_DNA"/>
</dbReference>
<dbReference type="AlphaFoldDB" id="A0AAV4BAS5"/>
<organism evidence="2 3">
    <name type="scientific">Plakobranchus ocellatus</name>
    <dbReference type="NCBI Taxonomy" id="259542"/>
    <lineage>
        <taxon>Eukaryota</taxon>
        <taxon>Metazoa</taxon>
        <taxon>Spiralia</taxon>
        <taxon>Lophotrochozoa</taxon>
        <taxon>Mollusca</taxon>
        <taxon>Gastropoda</taxon>
        <taxon>Heterobranchia</taxon>
        <taxon>Euthyneura</taxon>
        <taxon>Panpulmonata</taxon>
        <taxon>Sacoglossa</taxon>
        <taxon>Placobranchoidea</taxon>
        <taxon>Plakobranchidae</taxon>
        <taxon>Plakobranchus</taxon>
    </lineage>
</organism>
<reference evidence="2 3" key="1">
    <citation type="journal article" date="2021" name="Elife">
        <title>Chloroplast acquisition without the gene transfer in kleptoplastic sea slugs, Plakobranchus ocellatus.</title>
        <authorList>
            <person name="Maeda T."/>
            <person name="Takahashi S."/>
            <person name="Yoshida T."/>
            <person name="Shimamura S."/>
            <person name="Takaki Y."/>
            <person name="Nagai Y."/>
            <person name="Toyoda A."/>
            <person name="Suzuki Y."/>
            <person name="Arimoto A."/>
            <person name="Ishii H."/>
            <person name="Satoh N."/>
            <person name="Nishiyama T."/>
            <person name="Hasebe M."/>
            <person name="Maruyama T."/>
            <person name="Minagawa J."/>
            <person name="Obokata J."/>
            <person name="Shigenobu S."/>
        </authorList>
    </citation>
    <scope>NUCLEOTIDE SEQUENCE [LARGE SCALE GENOMIC DNA]</scope>
</reference>
<protein>
    <submittedName>
        <fullName evidence="2">Uncharacterized protein</fullName>
    </submittedName>
</protein>
<feature type="region of interest" description="Disordered" evidence="1">
    <location>
        <begin position="1"/>
        <end position="123"/>
    </location>
</feature>
<sequence length="214" mass="21423">MPPRSQSATPGSRTGSQTSSDHPPRDGHKQRSSGSNRAKTCRPKPGFTSHGFDKVPSSGGFRISSTPPQNIKLDRKINAAHNNSAKTTPKEGTSGNGGGSGGRGSGGFGNKCGGSGIGGGLSGNGKEGCGNRLGCGGSGCGSGGNGSGSDGSKSSGRGLSSRGSGSRSENGMRSSGKQVFTVPAQLTMKPRKPSLATNPDIFKRFGGNSESYLF</sequence>
<accession>A0AAV4BAS5</accession>
<proteinExistence type="predicted"/>
<feature type="compositionally biased region" description="Polar residues" evidence="1">
    <location>
        <begin position="1"/>
        <end position="21"/>
    </location>
</feature>
<comment type="caution">
    <text evidence="2">The sequence shown here is derived from an EMBL/GenBank/DDBJ whole genome shotgun (WGS) entry which is preliminary data.</text>
</comment>
<evidence type="ECO:0000313" key="3">
    <source>
        <dbReference type="Proteomes" id="UP000735302"/>
    </source>
</evidence>
<keyword evidence="3" id="KW-1185">Reference proteome</keyword>
<feature type="region of interest" description="Disordered" evidence="1">
    <location>
        <begin position="140"/>
        <end position="182"/>
    </location>
</feature>
<name>A0AAV4BAS5_9GAST</name>